<feature type="domain" description="Ketosynthase family 3 (KS3)" evidence="11">
    <location>
        <begin position="27"/>
        <end position="453"/>
    </location>
</feature>
<comment type="pathway">
    <text evidence="1">Antibiotic biosynthesis.</text>
</comment>
<dbReference type="Pfam" id="PF00109">
    <property type="entry name" value="ketoacyl-synt"/>
    <property type="match status" value="1"/>
</dbReference>
<dbReference type="InterPro" id="IPR016036">
    <property type="entry name" value="Malonyl_transacylase_ACP-bd"/>
</dbReference>
<keyword evidence="7" id="KW-0012">Acyltransferase</keyword>
<proteinExistence type="predicted"/>
<dbReference type="InterPro" id="IPR050091">
    <property type="entry name" value="PKS_NRPS_Biosynth_Enz"/>
</dbReference>
<dbReference type="Pfam" id="PF00698">
    <property type="entry name" value="Acyl_transf_1"/>
    <property type="match status" value="1"/>
</dbReference>
<evidence type="ECO:0000313" key="14">
    <source>
        <dbReference type="Proteomes" id="UP000632289"/>
    </source>
</evidence>
<dbReference type="InterPro" id="IPR055123">
    <property type="entry name" value="SpnB-like_Rossmann"/>
</dbReference>
<dbReference type="PROSITE" id="PS50075">
    <property type="entry name" value="CARRIER"/>
    <property type="match status" value="1"/>
</dbReference>
<dbReference type="Pfam" id="PF22953">
    <property type="entry name" value="SpnB_Rossmann"/>
    <property type="match status" value="1"/>
</dbReference>
<feature type="active site" description="Proton donor; for dehydratase activity" evidence="8">
    <location>
        <position position="1172"/>
    </location>
</feature>
<evidence type="ECO:0000313" key="13">
    <source>
        <dbReference type="EMBL" id="MBD3932812.1"/>
    </source>
</evidence>
<feature type="active site" description="Proton acceptor; for dehydratase activity" evidence="8">
    <location>
        <position position="997"/>
    </location>
</feature>
<dbReference type="SUPFAM" id="SSF53901">
    <property type="entry name" value="Thiolase-like"/>
    <property type="match status" value="1"/>
</dbReference>
<keyword evidence="6" id="KW-0511">Multifunctional enzyme</keyword>
<dbReference type="Pfam" id="PF08659">
    <property type="entry name" value="KR"/>
    <property type="match status" value="1"/>
</dbReference>
<evidence type="ECO:0000256" key="2">
    <source>
        <dbReference type="ARBA" id="ARBA00022450"/>
    </source>
</evidence>
<dbReference type="SMART" id="SM00827">
    <property type="entry name" value="PKS_AT"/>
    <property type="match status" value="1"/>
</dbReference>
<dbReference type="InterPro" id="IPR014031">
    <property type="entry name" value="Ketoacyl_synth_C"/>
</dbReference>
<dbReference type="GO" id="GO:0031177">
    <property type="term" value="F:phosphopantetheine binding"/>
    <property type="evidence" value="ECO:0007669"/>
    <property type="project" value="InterPro"/>
</dbReference>
<dbReference type="SMART" id="SM01294">
    <property type="entry name" value="PKS_PP_betabranch"/>
    <property type="match status" value="1"/>
</dbReference>
<evidence type="ECO:0000259" key="12">
    <source>
        <dbReference type="PROSITE" id="PS52019"/>
    </source>
</evidence>
<dbReference type="InterPro" id="IPR001227">
    <property type="entry name" value="Ac_transferase_dom_sf"/>
</dbReference>
<organism evidence="13 14">
    <name type="scientific">Streptomyces chumphonensis</name>
    <dbReference type="NCBI Taxonomy" id="1214925"/>
    <lineage>
        <taxon>Bacteria</taxon>
        <taxon>Bacillati</taxon>
        <taxon>Actinomycetota</taxon>
        <taxon>Actinomycetes</taxon>
        <taxon>Kitasatosporales</taxon>
        <taxon>Streptomycetaceae</taxon>
        <taxon>Streptomyces</taxon>
    </lineage>
</organism>
<dbReference type="PROSITE" id="PS00606">
    <property type="entry name" value="KS3_1"/>
    <property type="match status" value="1"/>
</dbReference>
<dbReference type="GO" id="GO:0006633">
    <property type="term" value="P:fatty acid biosynthetic process"/>
    <property type="evidence" value="ECO:0007669"/>
    <property type="project" value="InterPro"/>
</dbReference>
<evidence type="ECO:0000256" key="8">
    <source>
        <dbReference type="PROSITE-ProRule" id="PRU01363"/>
    </source>
</evidence>
<evidence type="ECO:0000256" key="7">
    <source>
        <dbReference type="ARBA" id="ARBA00023315"/>
    </source>
</evidence>
<keyword evidence="5" id="KW-0045">Antibiotic biosynthesis</keyword>
<dbReference type="Gene3D" id="3.40.50.720">
    <property type="entry name" value="NAD(P)-binding Rossmann-like Domain"/>
    <property type="match status" value="1"/>
</dbReference>
<dbReference type="InterPro" id="IPR020807">
    <property type="entry name" value="PKS_DH"/>
</dbReference>
<gene>
    <name evidence="13" type="ORF">IF129_14785</name>
</gene>
<dbReference type="InterPro" id="IPR049551">
    <property type="entry name" value="PKS_DH_C"/>
</dbReference>
<feature type="domain" description="PKS/mFAS DH" evidence="12">
    <location>
        <begin position="965"/>
        <end position="1247"/>
    </location>
</feature>
<dbReference type="SUPFAM" id="SSF52151">
    <property type="entry name" value="FabD/lysophospholipase-like"/>
    <property type="match status" value="1"/>
</dbReference>
<evidence type="ECO:0000256" key="9">
    <source>
        <dbReference type="SAM" id="MobiDB-lite"/>
    </source>
</evidence>
<dbReference type="SMART" id="SM00822">
    <property type="entry name" value="PKS_KR"/>
    <property type="match status" value="1"/>
</dbReference>
<keyword evidence="3" id="KW-0597">Phosphoprotein</keyword>
<keyword evidence="14" id="KW-1185">Reference proteome</keyword>
<dbReference type="PANTHER" id="PTHR43775">
    <property type="entry name" value="FATTY ACID SYNTHASE"/>
    <property type="match status" value="1"/>
</dbReference>
<dbReference type="InterPro" id="IPR020806">
    <property type="entry name" value="PKS_PP-bd"/>
</dbReference>
<dbReference type="EMBL" id="JACXYU010000006">
    <property type="protein sequence ID" value="MBD3932812.1"/>
    <property type="molecule type" value="Genomic_DNA"/>
</dbReference>
<dbReference type="SUPFAM" id="SSF55048">
    <property type="entry name" value="Probable ACP-binding domain of malonyl-CoA ACP transacylase"/>
    <property type="match status" value="1"/>
</dbReference>
<protein>
    <submittedName>
        <fullName evidence="13">SDR family NAD(P)-dependent oxidoreductase</fullName>
    </submittedName>
</protein>
<keyword evidence="2" id="KW-0596">Phosphopantetheine</keyword>
<evidence type="ECO:0000256" key="1">
    <source>
        <dbReference type="ARBA" id="ARBA00004792"/>
    </source>
</evidence>
<dbReference type="PROSITE" id="PS52004">
    <property type="entry name" value="KS3_2"/>
    <property type="match status" value="1"/>
</dbReference>
<dbReference type="InterPro" id="IPR032821">
    <property type="entry name" value="PKS_assoc"/>
</dbReference>
<dbReference type="Pfam" id="PF00550">
    <property type="entry name" value="PP-binding"/>
    <property type="match status" value="1"/>
</dbReference>
<dbReference type="Gene3D" id="1.10.1200.10">
    <property type="entry name" value="ACP-like"/>
    <property type="match status" value="1"/>
</dbReference>
<dbReference type="SMART" id="SM00825">
    <property type="entry name" value="PKS_KS"/>
    <property type="match status" value="1"/>
</dbReference>
<dbReference type="InterPro" id="IPR013968">
    <property type="entry name" value="PKS_KR"/>
</dbReference>
<dbReference type="SUPFAM" id="SSF47336">
    <property type="entry name" value="ACP-like"/>
    <property type="match status" value="1"/>
</dbReference>
<dbReference type="Pfam" id="PF16197">
    <property type="entry name" value="KAsynt_C_assoc"/>
    <property type="match status" value="1"/>
</dbReference>
<dbReference type="GO" id="GO:0004312">
    <property type="term" value="F:fatty acid synthase activity"/>
    <property type="evidence" value="ECO:0007669"/>
    <property type="project" value="TreeGrafter"/>
</dbReference>
<dbReference type="SMART" id="SM00823">
    <property type="entry name" value="PKS_PP"/>
    <property type="match status" value="1"/>
</dbReference>
<accession>A0A927F1U9</accession>
<feature type="region of interest" description="N-terminal hotdog fold" evidence="8">
    <location>
        <begin position="965"/>
        <end position="1094"/>
    </location>
</feature>
<dbReference type="CDD" id="cd00833">
    <property type="entry name" value="PKS"/>
    <property type="match status" value="1"/>
</dbReference>
<dbReference type="Gene3D" id="3.10.129.110">
    <property type="entry name" value="Polyketide synthase dehydratase"/>
    <property type="match status" value="1"/>
</dbReference>
<evidence type="ECO:0000256" key="3">
    <source>
        <dbReference type="ARBA" id="ARBA00022553"/>
    </source>
</evidence>
<evidence type="ECO:0000256" key="6">
    <source>
        <dbReference type="ARBA" id="ARBA00023268"/>
    </source>
</evidence>
<feature type="region of interest" description="Disordered" evidence="9">
    <location>
        <begin position="1051"/>
        <end position="1113"/>
    </location>
</feature>
<evidence type="ECO:0000259" key="11">
    <source>
        <dbReference type="PROSITE" id="PS52004"/>
    </source>
</evidence>
<dbReference type="InterPro" id="IPR014043">
    <property type="entry name" value="Acyl_transferase_dom"/>
</dbReference>
<dbReference type="FunFam" id="3.40.47.10:FF:000019">
    <property type="entry name" value="Polyketide synthase type I"/>
    <property type="match status" value="1"/>
</dbReference>
<dbReference type="GO" id="GO:0004315">
    <property type="term" value="F:3-oxoacyl-[acyl-carrier-protein] synthase activity"/>
    <property type="evidence" value="ECO:0007669"/>
    <property type="project" value="InterPro"/>
</dbReference>
<dbReference type="InterPro" id="IPR057326">
    <property type="entry name" value="KR_dom"/>
</dbReference>
<sequence>MTEALRHSLRENKRLRQENEVLVEARHEPIAIVGMACRFPGGVTSPEEFWELLAEGRDAVTPFPADRGWDVESLYDPDPDRPGRSHVRHGAFLRDADRFDAAFFGISPREALAMDPQQRLLLETSWEAVERAGIAPTALRGSRTGVFVGVAPLGYGDGALAESTGAEGHVLTGTTVSVASGRPAYTLGLEGPALTVDTACSSSLVALHLAAQALRGGECELALVGGAAVMARPHMFVEFSRQRGLAPDGRCKAFAGGADGTAWGEGVGVLLVERLSDARRHGRRVLAVVRGSAVNQDGASNGLTAPSGPAQQRVIRAALADARLSAAEVDAVEAHGTGTRLGDPIEAQALLATYGQDRPANSPLWLGSVKSNIGHTQLAAGVAGVIKTVLALEHGVLPRTLHVDEPTPHVDWSAGAVELLTRAREWPAGDRPRRAAVSSFGISGTNAHVIIEEPATSPGGDGPATEAGARGAAAGTRAAAPSPGEGGALVPWLVSAADADALRAQADRLYEAVASSAAGPQDIAHALATRRAHLARRAVLLGSGREELLAGLAALRGTASQAPVRPVVGTVAHSTAPAFLFTGQGAQRLRMGAELYARYPVFADCFDRLCALFEERARLGLRDVVFAEPGSRRAELLDRTAWTQAALFAVEVSLFRLVESWGVRPGHLIGHSVGELAAAQVAGVFSEADAVAAVAARGTLMQELPTGGLMAAVEAGEAEVVELLEGRPGRVSLAAVNGPRAVVVSGDADAVREVAGELRDRGRRVKELSVSHAFHSPHMDGMLADFRAVLETLTLREPVLPLVSTLTGRPVTGPEIRSVDHWVRHAREPVRFHAGIRTLLDRGVRLFLELGPDGVLSAAVREAAGTEEAGDEARPATATGPEVLAVPLLRRGRPEEHTLLTALGEAHVRGVPVDWASRLAEDAEAPAPRPVPLPTYAFRGERFWPTAPAAVAAEPGDLGLVRADHPLLGALLPPTDGAGPVLTGRLSVRTQGWLADHVILGTTVVPGTAYLDLALHAARLAGCDTVGELTQESPLILTGEESVHLRLTVGPADAEGRRPIEVHSRPHLPEGDHEERQPWTRHASGLLTTTDAGDEPPEDAGTGGTWPPPGAVPVELDDFYADAARDGFAYGPSFQGLRAVWRAGEEVFGEAVLPEPFDADAARYGVHPALLDAALHAGLVGNTTDEVLLPFAWSGVRLHRTGATTVRIRLTPAGAGAMRLAVSDEHGAPVASVAALRARPVSVGQLRAAARGRSVDHLFRVEWAPLTPPPAAPAAGAGPDLVAVGPPGDVAEEDAGVERFAGLADLAVALAAGRAVPDAVLLDVPGNTERPVHEAAHAAVHAVRAALATWAREEAFAKARLVVVTRDAVAATAEDEVAGLRQAAVWGLVRAAQAEHPGRFVLLDTDDASAAGAHATAGLLATRRTTDAPDAAEEFQYALRDGALLAPRLTRARLSDAAAPALADTDGTVLVTGGTGALGALAARRLVARHGVRRLLLLSRTGEKAASAAELTSELTALGAEVRIAACDTADRAALAAELERIPADHPLIAVVHTAGVLHDGTLDGSTPERVTAVLRPKVDAAWHLHELTRGTRPVPFVLFSSATATLGGAGQSGYAAANAFLDALARHRAARDLPTVSLAWGPWEQTSGMAGDLDAATRRRMRRSGVLPLTTDEGAALLDAALVAVGTGPTPTPAALLPVRLDLAALRTADADTPPLLRALAGPAPGGTSAGAPEQAAVAELRHRLDGVDDAARRRLLLELVRGAVARALGHTRTAAITPDRAFDDLGFDSLTAVELRNELNRVTGLRLPATLVFDHPTAAALARHLDETLPRTDVPAADPVLAELERLEKSLGRIGPDHPDHARVGDRLRALVSRWSDGGRSTAGDGPEASGTAELELDSADDEQVFDFITKELGIS</sequence>
<dbReference type="InterPro" id="IPR049900">
    <property type="entry name" value="PKS_mFAS_DH"/>
</dbReference>
<evidence type="ECO:0000259" key="10">
    <source>
        <dbReference type="PROSITE" id="PS50075"/>
    </source>
</evidence>
<dbReference type="Pfam" id="PF21089">
    <property type="entry name" value="PKS_DH_N"/>
    <property type="match status" value="1"/>
</dbReference>
<dbReference type="InterPro" id="IPR018201">
    <property type="entry name" value="Ketoacyl_synth_AS"/>
</dbReference>
<dbReference type="Gene3D" id="3.40.47.10">
    <property type="match status" value="1"/>
</dbReference>
<dbReference type="InterPro" id="IPR014030">
    <property type="entry name" value="Ketoacyl_synth_N"/>
</dbReference>
<dbReference type="Pfam" id="PF14765">
    <property type="entry name" value="PS-DH"/>
    <property type="match status" value="1"/>
</dbReference>
<dbReference type="Gene3D" id="3.40.366.10">
    <property type="entry name" value="Malonyl-Coenzyme A Acyl Carrier Protein, domain 2"/>
    <property type="match status" value="1"/>
</dbReference>
<dbReference type="InterPro" id="IPR016039">
    <property type="entry name" value="Thiolase-like"/>
</dbReference>
<evidence type="ECO:0000256" key="5">
    <source>
        <dbReference type="ARBA" id="ARBA00023194"/>
    </source>
</evidence>
<dbReference type="SUPFAM" id="SSF51735">
    <property type="entry name" value="NAD(P)-binding Rossmann-fold domains"/>
    <property type="match status" value="2"/>
</dbReference>
<feature type="compositionally biased region" description="Basic and acidic residues" evidence="9">
    <location>
        <begin position="1054"/>
        <end position="1078"/>
    </location>
</feature>
<dbReference type="GO" id="GO:0033068">
    <property type="term" value="P:macrolide biosynthetic process"/>
    <property type="evidence" value="ECO:0007669"/>
    <property type="project" value="UniProtKB-ARBA"/>
</dbReference>
<feature type="domain" description="Carrier" evidence="10">
    <location>
        <begin position="1756"/>
        <end position="1831"/>
    </location>
</feature>
<dbReference type="InterPro" id="IPR036736">
    <property type="entry name" value="ACP-like_sf"/>
</dbReference>
<dbReference type="PANTHER" id="PTHR43775:SF51">
    <property type="entry name" value="INACTIVE PHENOLPHTHIOCEROL SYNTHESIS POLYKETIDE SYNTHASE TYPE I PKS1-RELATED"/>
    <property type="match status" value="1"/>
</dbReference>
<feature type="region of interest" description="Disordered" evidence="9">
    <location>
        <begin position="454"/>
        <end position="484"/>
    </location>
</feature>
<dbReference type="Proteomes" id="UP000632289">
    <property type="component" value="Unassembled WGS sequence"/>
</dbReference>
<dbReference type="PROSITE" id="PS00012">
    <property type="entry name" value="PHOSPHOPANTETHEINE"/>
    <property type="match status" value="1"/>
</dbReference>
<dbReference type="FunFam" id="1.10.1200.10:FF:000007">
    <property type="entry name" value="Probable polyketide synthase pks17"/>
    <property type="match status" value="1"/>
</dbReference>
<reference evidence="13" key="1">
    <citation type="submission" date="2020-09" db="EMBL/GenBank/DDBJ databases">
        <title>Secondary metabolite and genome analysis of marine Streptomyces chumphonensis KK1-2T.</title>
        <authorList>
            <person name="Phongsopitanun W."/>
            <person name="Kanchanasin P."/>
            <person name="Pittayakhajonwut P."/>
            <person name="Suwanborirux K."/>
            <person name="Tanasupawat S."/>
        </authorList>
    </citation>
    <scope>NUCLEOTIDE SEQUENCE</scope>
    <source>
        <strain evidence="13">KK1-2</strain>
    </source>
</reference>
<dbReference type="SMART" id="SM00826">
    <property type="entry name" value="PKS_DH"/>
    <property type="match status" value="1"/>
</dbReference>
<dbReference type="InterPro" id="IPR042104">
    <property type="entry name" value="PKS_dehydratase_sf"/>
</dbReference>
<name>A0A927F1U9_9ACTN</name>
<comment type="caution">
    <text evidence="13">The sequence shown here is derived from an EMBL/GenBank/DDBJ whole genome shotgun (WGS) entry which is preliminary data.</text>
</comment>
<dbReference type="Pfam" id="PF02801">
    <property type="entry name" value="Ketoacyl-synt_C"/>
    <property type="match status" value="1"/>
</dbReference>
<dbReference type="Gene3D" id="3.30.70.3290">
    <property type="match status" value="1"/>
</dbReference>
<feature type="compositionally biased region" description="Low complexity" evidence="9">
    <location>
        <begin position="463"/>
        <end position="481"/>
    </location>
</feature>
<dbReference type="InterPro" id="IPR036291">
    <property type="entry name" value="NAD(P)-bd_dom_sf"/>
</dbReference>
<evidence type="ECO:0000256" key="4">
    <source>
        <dbReference type="ARBA" id="ARBA00022679"/>
    </source>
</evidence>
<dbReference type="InterPro" id="IPR006162">
    <property type="entry name" value="Ppantetheine_attach_site"/>
</dbReference>
<dbReference type="CDD" id="cd08956">
    <property type="entry name" value="KR_3_FAS_SDR_x"/>
    <property type="match status" value="1"/>
</dbReference>
<keyword evidence="4" id="KW-0808">Transferase</keyword>
<feature type="region of interest" description="C-terminal hotdog fold" evidence="8">
    <location>
        <begin position="1111"/>
        <end position="1247"/>
    </location>
</feature>
<dbReference type="InterPro" id="IPR020841">
    <property type="entry name" value="PKS_Beta-ketoAc_synthase_dom"/>
</dbReference>
<dbReference type="InterPro" id="IPR009081">
    <property type="entry name" value="PP-bd_ACP"/>
</dbReference>
<dbReference type="InterPro" id="IPR049552">
    <property type="entry name" value="PKS_DH_N"/>
</dbReference>
<dbReference type="InterPro" id="IPR016035">
    <property type="entry name" value="Acyl_Trfase/lysoPLipase"/>
</dbReference>
<dbReference type="PROSITE" id="PS52019">
    <property type="entry name" value="PKS_MFAS_DH"/>
    <property type="match status" value="1"/>
</dbReference>